<sequence length="133" mass="14086">MGCTVKLVGPDMTAGMELTMALQDTICDLRKAVYDRLAAASAPANESGGASPAPAGAATAPQQQPPKLEQLRVIYQGRFVSDDKPIKELKVEEGGTTCVHIVVRSLESKKPDPKSPCDDKNSTRCLGIQCTIS</sequence>
<reference evidence="4" key="1">
    <citation type="journal article" date="2013" name="Nature">
        <title>Pan genome of the phytoplankton Emiliania underpins its global distribution.</title>
        <authorList>
            <person name="Read B.A."/>
            <person name="Kegel J."/>
            <person name="Klute M.J."/>
            <person name="Kuo A."/>
            <person name="Lefebvre S.C."/>
            <person name="Maumus F."/>
            <person name="Mayer C."/>
            <person name="Miller J."/>
            <person name="Monier A."/>
            <person name="Salamov A."/>
            <person name="Young J."/>
            <person name="Aguilar M."/>
            <person name="Claverie J.M."/>
            <person name="Frickenhaus S."/>
            <person name="Gonzalez K."/>
            <person name="Herman E.K."/>
            <person name="Lin Y.C."/>
            <person name="Napier J."/>
            <person name="Ogata H."/>
            <person name="Sarno A.F."/>
            <person name="Shmutz J."/>
            <person name="Schroeder D."/>
            <person name="de Vargas C."/>
            <person name="Verret F."/>
            <person name="von Dassow P."/>
            <person name="Valentin K."/>
            <person name="Van de Peer Y."/>
            <person name="Wheeler G."/>
            <person name="Dacks J.B."/>
            <person name="Delwiche C.F."/>
            <person name="Dyhrman S.T."/>
            <person name="Glockner G."/>
            <person name="John U."/>
            <person name="Richards T."/>
            <person name="Worden A.Z."/>
            <person name="Zhang X."/>
            <person name="Grigoriev I.V."/>
            <person name="Allen A.E."/>
            <person name="Bidle K."/>
            <person name="Borodovsky M."/>
            <person name="Bowler C."/>
            <person name="Brownlee C."/>
            <person name="Cock J.M."/>
            <person name="Elias M."/>
            <person name="Gladyshev V.N."/>
            <person name="Groth M."/>
            <person name="Guda C."/>
            <person name="Hadaegh A."/>
            <person name="Iglesias-Rodriguez M.D."/>
            <person name="Jenkins J."/>
            <person name="Jones B.M."/>
            <person name="Lawson T."/>
            <person name="Leese F."/>
            <person name="Lindquist E."/>
            <person name="Lobanov A."/>
            <person name="Lomsadze A."/>
            <person name="Malik S.B."/>
            <person name="Marsh M.E."/>
            <person name="Mackinder L."/>
            <person name="Mock T."/>
            <person name="Mueller-Roeber B."/>
            <person name="Pagarete A."/>
            <person name="Parker M."/>
            <person name="Probert I."/>
            <person name="Quesneville H."/>
            <person name="Raines C."/>
            <person name="Rensing S.A."/>
            <person name="Riano-Pachon D.M."/>
            <person name="Richier S."/>
            <person name="Rokitta S."/>
            <person name="Shiraiwa Y."/>
            <person name="Soanes D.M."/>
            <person name="van der Giezen M."/>
            <person name="Wahlund T.M."/>
            <person name="Williams B."/>
            <person name="Wilson W."/>
            <person name="Wolfe G."/>
            <person name="Wurch L.L."/>
        </authorList>
    </citation>
    <scope>NUCLEOTIDE SEQUENCE</scope>
</reference>
<organism evidence="3 4">
    <name type="scientific">Emiliania huxleyi (strain CCMP1516)</name>
    <dbReference type="NCBI Taxonomy" id="280463"/>
    <lineage>
        <taxon>Eukaryota</taxon>
        <taxon>Haptista</taxon>
        <taxon>Haptophyta</taxon>
        <taxon>Prymnesiophyceae</taxon>
        <taxon>Isochrysidales</taxon>
        <taxon>Noelaerhabdaceae</taxon>
        <taxon>Emiliania</taxon>
    </lineage>
</organism>
<reference evidence="3" key="2">
    <citation type="submission" date="2024-10" db="UniProtKB">
        <authorList>
            <consortium name="EnsemblProtists"/>
        </authorList>
    </citation>
    <scope>IDENTIFICATION</scope>
</reference>
<evidence type="ECO:0000313" key="3">
    <source>
        <dbReference type="EnsemblProtists" id="EOD18164"/>
    </source>
</evidence>
<accession>A0A0D3J3S9</accession>
<proteinExistence type="predicted"/>
<dbReference type="Gene3D" id="3.10.20.90">
    <property type="entry name" value="Phosphatidylinositol 3-kinase Catalytic Subunit, Chain A, domain 1"/>
    <property type="match status" value="1"/>
</dbReference>
<dbReference type="EnsemblProtists" id="EOD18164">
    <property type="protein sequence ID" value="EOD18164"/>
    <property type="gene ID" value="EMIHUDRAFT_432306"/>
</dbReference>
<dbReference type="InterPro" id="IPR039540">
    <property type="entry name" value="UBL3-like_ubiquitin_dom"/>
</dbReference>
<dbReference type="InterPro" id="IPR000626">
    <property type="entry name" value="Ubiquitin-like_dom"/>
</dbReference>
<dbReference type="Pfam" id="PF13881">
    <property type="entry name" value="Rad60-SLD_2"/>
    <property type="match status" value="1"/>
</dbReference>
<dbReference type="GeneID" id="19046165"/>
<feature type="region of interest" description="Disordered" evidence="1">
    <location>
        <begin position="40"/>
        <end position="67"/>
    </location>
</feature>
<dbReference type="PROSITE" id="PS50053">
    <property type="entry name" value="UBIQUITIN_2"/>
    <property type="match status" value="1"/>
</dbReference>
<keyword evidence="4" id="KW-1185">Reference proteome</keyword>
<dbReference type="PaxDb" id="2903-EOD18164"/>
<evidence type="ECO:0000256" key="1">
    <source>
        <dbReference type="SAM" id="MobiDB-lite"/>
    </source>
</evidence>
<dbReference type="KEGG" id="ehx:EMIHUDRAFT_432306"/>
<evidence type="ECO:0000313" key="4">
    <source>
        <dbReference type="Proteomes" id="UP000013827"/>
    </source>
</evidence>
<dbReference type="SUPFAM" id="SSF54236">
    <property type="entry name" value="Ubiquitin-like"/>
    <property type="match status" value="1"/>
</dbReference>
<dbReference type="InterPro" id="IPR029071">
    <property type="entry name" value="Ubiquitin-like_domsf"/>
</dbReference>
<feature type="domain" description="Ubiquitin-like" evidence="2">
    <location>
        <begin position="1"/>
        <end position="96"/>
    </location>
</feature>
<dbReference type="RefSeq" id="XP_005770593.1">
    <property type="nucleotide sequence ID" value="XM_005770536.1"/>
</dbReference>
<dbReference type="HOGENOM" id="CLU_1910590_0_0_1"/>
<feature type="compositionally biased region" description="Low complexity" evidence="1">
    <location>
        <begin position="40"/>
        <end position="66"/>
    </location>
</feature>
<protein>
    <recommendedName>
        <fullName evidence="2">Ubiquitin-like domain-containing protein</fullName>
    </recommendedName>
</protein>
<evidence type="ECO:0000259" key="2">
    <source>
        <dbReference type="PROSITE" id="PS50053"/>
    </source>
</evidence>
<dbReference type="Proteomes" id="UP000013827">
    <property type="component" value="Unassembled WGS sequence"/>
</dbReference>
<name>A0A0D3J3S9_EMIH1</name>
<dbReference type="AlphaFoldDB" id="A0A0D3J3S9"/>